<sequence length="238" mass="25521">MKKYAALMIAAGLLGACKGEDPQAAAAAQAAAKEQAAAPVLQQYESAVASQNWELAKAQADLLQWQHKGTRAAAKAEENYDEIKAKADAIKEDRRLVGLWSYDNVAVGKKGTQKTASIYSKERVDVDGSGAKPVRLIFRDHPEWGKSAYLVLQSGDFRCPGGCKVQVKADGAAAKPMAATRPDTDEAIAMFVEDERALWRIARKAKSVSIEFPVKAGGTRTAVFETGGLDGARLPGWD</sequence>
<protein>
    <recommendedName>
        <fullName evidence="4">Lipoprotein</fullName>
    </recommendedName>
</protein>
<dbReference type="PROSITE" id="PS51257">
    <property type="entry name" value="PROKAR_LIPOPROTEIN"/>
    <property type="match status" value="1"/>
</dbReference>
<gene>
    <name evidence="2" type="ORF">FCE95_10275</name>
</gene>
<name>A0A4U5JMR8_9GAMM</name>
<reference evidence="2 3" key="1">
    <citation type="submission" date="2019-04" db="EMBL/GenBank/DDBJ databases">
        <title>Reference strain of H23.</title>
        <authorList>
            <person name="Luo X."/>
        </authorList>
    </citation>
    <scope>NUCLEOTIDE SEQUENCE [LARGE SCALE GENOMIC DNA]</scope>
    <source>
        <strain evidence="2 3">H23</strain>
    </source>
</reference>
<feature type="coiled-coil region" evidence="1">
    <location>
        <begin position="41"/>
        <end position="93"/>
    </location>
</feature>
<evidence type="ECO:0000256" key="1">
    <source>
        <dbReference type="SAM" id="Coils"/>
    </source>
</evidence>
<dbReference type="OrthoDB" id="5948002at2"/>
<evidence type="ECO:0000313" key="2">
    <source>
        <dbReference type="EMBL" id="TKR30495.1"/>
    </source>
</evidence>
<evidence type="ECO:0008006" key="4">
    <source>
        <dbReference type="Google" id="ProtNLM"/>
    </source>
</evidence>
<evidence type="ECO:0000313" key="3">
    <source>
        <dbReference type="Proteomes" id="UP000308707"/>
    </source>
</evidence>
<accession>A0A4U5JMR8</accession>
<dbReference type="EMBL" id="SZUA01000002">
    <property type="protein sequence ID" value="TKR30495.1"/>
    <property type="molecule type" value="Genomic_DNA"/>
</dbReference>
<keyword evidence="1" id="KW-0175">Coiled coil</keyword>
<keyword evidence="3" id="KW-1185">Reference proteome</keyword>
<dbReference type="RefSeq" id="WP_137266925.1">
    <property type="nucleotide sequence ID" value="NZ_SZUA01000002.1"/>
</dbReference>
<organism evidence="2 3">
    <name type="scientific">Luteimonas gilva</name>
    <dbReference type="NCBI Taxonomy" id="2572684"/>
    <lineage>
        <taxon>Bacteria</taxon>
        <taxon>Pseudomonadati</taxon>
        <taxon>Pseudomonadota</taxon>
        <taxon>Gammaproteobacteria</taxon>
        <taxon>Lysobacterales</taxon>
        <taxon>Lysobacteraceae</taxon>
        <taxon>Luteimonas</taxon>
    </lineage>
</organism>
<proteinExistence type="predicted"/>
<dbReference type="Proteomes" id="UP000308707">
    <property type="component" value="Unassembled WGS sequence"/>
</dbReference>
<dbReference type="AlphaFoldDB" id="A0A4U5JMR8"/>
<comment type="caution">
    <text evidence="2">The sequence shown here is derived from an EMBL/GenBank/DDBJ whole genome shotgun (WGS) entry which is preliminary data.</text>
</comment>